<evidence type="ECO:0000313" key="3">
    <source>
        <dbReference type="EMBL" id="KTB02173.1"/>
    </source>
</evidence>
<dbReference type="PIRSF" id="PIRSF008756">
    <property type="entry name" value="P_tr_PHO88"/>
    <property type="match status" value="1"/>
</dbReference>
<dbReference type="VEuPathDB" id="FungiDB:GVI51_K12111"/>
<keyword evidence="2" id="KW-0472">Membrane</keyword>
<dbReference type="PANTHER" id="PTHR28112">
    <property type="entry name" value="SRP-INDEPENDENT TARGETING PROTEIN 3"/>
    <property type="match status" value="1"/>
</dbReference>
<dbReference type="EMBL" id="LLZZ01000126">
    <property type="protein sequence ID" value="KTB02173.1"/>
    <property type="molecule type" value="Genomic_DNA"/>
</dbReference>
<dbReference type="VEuPathDB" id="FungiDB:GW608_K12023"/>
<dbReference type="PANTHER" id="PTHR28112:SF1">
    <property type="entry name" value="SRP-INDEPENDENT TARGETING PROTEIN 3"/>
    <property type="match status" value="1"/>
</dbReference>
<dbReference type="GO" id="GO:0051604">
    <property type="term" value="P:protein maturation"/>
    <property type="evidence" value="ECO:0007669"/>
    <property type="project" value="EnsemblFungi"/>
</dbReference>
<protein>
    <submittedName>
        <fullName evidence="3">Inorganic phosphate transport protein PHO88</fullName>
    </submittedName>
</protein>
<feature type="region of interest" description="Disordered" evidence="1">
    <location>
        <begin position="169"/>
        <end position="194"/>
    </location>
</feature>
<dbReference type="GO" id="GO:0045047">
    <property type="term" value="P:protein targeting to ER"/>
    <property type="evidence" value="ECO:0007669"/>
    <property type="project" value="EnsemblFungi"/>
</dbReference>
<sequence>MNPQVSNIIIMLVMMQISRRIDMEDETNILYIRIAYVASIAIAYVVYQYTRSKVVAKNDLTTLKYVEQTSPFSAEALEKSQKEKFNVTTVRDYDLKELDSAIKSIYTGVLMMGFMHFYMGYVNPLFMQSISPVKSALEHNVVKIHLFNKPAVGDLKRPFVAPSLFGGSAKNSTPAEAVEKAEKAGNGGAGIKAE</sequence>
<dbReference type="GO" id="GO:0005783">
    <property type="term" value="C:endoplasmic reticulum"/>
    <property type="evidence" value="ECO:0007669"/>
    <property type="project" value="EnsemblFungi"/>
</dbReference>
<dbReference type="VEuPathDB" id="FungiDB:GWK60_K12045"/>
<dbReference type="OMA" id="ITYSEYD"/>
<dbReference type="VEuPathDB" id="FungiDB:B1J91_K12276g"/>
<feature type="transmembrane region" description="Helical" evidence="2">
    <location>
        <begin position="105"/>
        <end position="126"/>
    </location>
</feature>
<dbReference type="InterPro" id="IPR012098">
    <property type="entry name" value="SND3_fun"/>
</dbReference>
<evidence type="ECO:0000313" key="4">
    <source>
        <dbReference type="Proteomes" id="UP000054886"/>
    </source>
</evidence>
<name>A0A0W0DDK5_CANGB</name>
<evidence type="ECO:0000256" key="2">
    <source>
        <dbReference type="SAM" id="Phobius"/>
    </source>
</evidence>
<dbReference type="AlphaFoldDB" id="A0A0W0DDK5"/>
<gene>
    <name evidence="3" type="ORF">AO440_003768</name>
</gene>
<proteinExistence type="predicted"/>
<reference evidence="3 4" key="1">
    <citation type="submission" date="2015-10" db="EMBL/GenBank/DDBJ databases">
        <title>Draft genomes sequences of Candida glabrata isolates 1A, 1B, 2A, 2B, 3A and 3B.</title>
        <authorList>
            <person name="Haavelsrud O.E."/>
            <person name="Gaustad P."/>
        </authorList>
    </citation>
    <scope>NUCLEOTIDE SEQUENCE [LARGE SCALE GENOMIC DNA]</scope>
    <source>
        <strain evidence="3">910700640</strain>
    </source>
</reference>
<organism evidence="3 4">
    <name type="scientific">Candida glabrata</name>
    <name type="common">Yeast</name>
    <name type="synonym">Torulopsis glabrata</name>
    <dbReference type="NCBI Taxonomy" id="5478"/>
    <lineage>
        <taxon>Eukaryota</taxon>
        <taxon>Fungi</taxon>
        <taxon>Dikarya</taxon>
        <taxon>Ascomycota</taxon>
        <taxon>Saccharomycotina</taxon>
        <taxon>Saccharomycetes</taxon>
        <taxon>Saccharomycetales</taxon>
        <taxon>Saccharomycetaceae</taxon>
        <taxon>Nakaseomyces</taxon>
    </lineage>
</organism>
<keyword evidence="2" id="KW-0812">Transmembrane</keyword>
<dbReference type="GO" id="GO:0016020">
    <property type="term" value="C:membrane"/>
    <property type="evidence" value="ECO:0007669"/>
    <property type="project" value="EnsemblFungi"/>
</dbReference>
<keyword evidence="2" id="KW-1133">Transmembrane helix</keyword>
<evidence type="ECO:0000256" key="1">
    <source>
        <dbReference type="SAM" id="MobiDB-lite"/>
    </source>
</evidence>
<comment type="caution">
    <text evidence="3">The sequence shown here is derived from an EMBL/GenBank/DDBJ whole genome shotgun (WGS) entry which is preliminary data.</text>
</comment>
<dbReference type="PhylomeDB" id="A0A0W0DDK5"/>
<feature type="compositionally biased region" description="Gly residues" evidence="1">
    <location>
        <begin position="185"/>
        <end position="194"/>
    </location>
</feature>
<dbReference type="Pfam" id="PF10032">
    <property type="entry name" value="Pho88"/>
    <property type="match status" value="1"/>
</dbReference>
<dbReference type="VEuPathDB" id="FungiDB:CAGL0K12276g"/>
<feature type="transmembrane region" description="Helical" evidence="2">
    <location>
        <begin position="29"/>
        <end position="47"/>
    </location>
</feature>
<dbReference type="GO" id="GO:0005739">
    <property type="term" value="C:mitochondrion"/>
    <property type="evidence" value="ECO:0007669"/>
    <property type="project" value="TreeGrafter"/>
</dbReference>
<accession>A0A0W0DDK5</accession>
<dbReference type="Proteomes" id="UP000054886">
    <property type="component" value="Unassembled WGS sequence"/>
</dbReference>